<comment type="caution">
    <text evidence="7">The sequence shown here is derived from an EMBL/GenBank/DDBJ whole genome shotgun (WGS) entry which is preliminary data.</text>
</comment>
<keyword evidence="2" id="KW-0479">Metal-binding</keyword>
<evidence type="ECO:0000256" key="6">
    <source>
        <dbReference type="SAM" id="MobiDB-lite"/>
    </source>
</evidence>
<dbReference type="GO" id="GO:0005666">
    <property type="term" value="C:RNA polymerase III complex"/>
    <property type="evidence" value="ECO:0007669"/>
    <property type="project" value="TreeGrafter"/>
</dbReference>
<dbReference type="Gene3D" id="2.20.28.30">
    <property type="entry name" value="RNA polymerase ii, chain L"/>
    <property type="match status" value="1"/>
</dbReference>
<gene>
    <name evidence="7" type="ORF">LTR62_008355</name>
</gene>
<comment type="subcellular location">
    <subcellularLocation>
        <location evidence="1">Nucleus</location>
    </subcellularLocation>
</comment>
<organism evidence="7 8">
    <name type="scientific">Meristemomyces frigidus</name>
    <dbReference type="NCBI Taxonomy" id="1508187"/>
    <lineage>
        <taxon>Eukaryota</taxon>
        <taxon>Fungi</taxon>
        <taxon>Dikarya</taxon>
        <taxon>Ascomycota</taxon>
        <taxon>Pezizomycotina</taxon>
        <taxon>Dothideomycetes</taxon>
        <taxon>Dothideomycetidae</taxon>
        <taxon>Mycosphaerellales</taxon>
        <taxon>Teratosphaeriaceae</taxon>
        <taxon>Meristemomyces</taxon>
    </lineage>
</organism>
<dbReference type="GO" id="GO:0003899">
    <property type="term" value="F:DNA-directed RNA polymerase activity"/>
    <property type="evidence" value="ECO:0007669"/>
    <property type="project" value="InterPro"/>
</dbReference>
<keyword evidence="3" id="KW-0862">Zinc</keyword>
<evidence type="ECO:0000256" key="3">
    <source>
        <dbReference type="ARBA" id="ARBA00022833"/>
    </source>
</evidence>
<dbReference type="FunFam" id="2.20.28.30:FF:000002">
    <property type="entry name" value="DNA-directed RNA polymerases II, IV and V subunit 12"/>
    <property type="match status" value="1"/>
</dbReference>
<feature type="compositionally biased region" description="Polar residues" evidence="6">
    <location>
        <begin position="1"/>
        <end position="40"/>
    </location>
</feature>
<dbReference type="AlphaFoldDB" id="A0AAN7YCN9"/>
<evidence type="ECO:0000256" key="1">
    <source>
        <dbReference type="ARBA" id="ARBA00004123"/>
    </source>
</evidence>
<evidence type="ECO:0000256" key="4">
    <source>
        <dbReference type="ARBA" id="ARBA00023242"/>
    </source>
</evidence>
<proteinExistence type="inferred from homology"/>
<dbReference type="GO" id="GO:0005665">
    <property type="term" value="C:RNA polymerase II, core complex"/>
    <property type="evidence" value="ECO:0007669"/>
    <property type="project" value="TreeGrafter"/>
</dbReference>
<dbReference type="InterPro" id="IPR039747">
    <property type="entry name" value="RPABC4"/>
</dbReference>
<protein>
    <recommendedName>
        <fullName evidence="9">Metallothionein-I gene transcription activator</fullName>
    </recommendedName>
</protein>
<reference evidence="7" key="1">
    <citation type="submission" date="2023-08" db="EMBL/GenBank/DDBJ databases">
        <title>Black Yeasts Isolated from many extreme environments.</title>
        <authorList>
            <person name="Coleine C."/>
            <person name="Stajich J.E."/>
            <person name="Selbmann L."/>
        </authorList>
    </citation>
    <scope>NUCLEOTIDE SEQUENCE</scope>
    <source>
        <strain evidence="7">CCFEE 5401</strain>
    </source>
</reference>
<dbReference type="SUPFAM" id="SSF63393">
    <property type="entry name" value="RNA polymerase subunits"/>
    <property type="match status" value="1"/>
</dbReference>
<evidence type="ECO:0000313" key="8">
    <source>
        <dbReference type="Proteomes" id="UP001310890"/>
    </source>
</evidence>
<dbReference type="InterPro" id="IPR029040">
    <property type="entry name" value="RPABC4/Spt4"/>
</dbReference>
<dbReference type="GO" id="GO:0008270">
    <property type="term" value="F:zinc ion binding"/>
    <property type="evidence" value="ECO:0007669"/>
    <property type="project" value="InterPro"/>
</dbReference>
<dbReference type="GO" id="GO:0003677">
    <property type="term" value="F:DNA binding"/>
    <property type="evidence" value="ECO:0007669"/>
    <property type="project" value="InterPro"/>
</dbReference>
<evidence type="ECO:0008006" key="9">
    <source>
        <dbReference type="Google" id="ProtNLM"/>
    </source>
</evidence>
<dbReference type="EMBL" id="JAVRRL010000087">
    <property type="protein sequence ID" value="KAK5108399.1"/>
    <property type="molecule type" value="Genomic_DNA"/>
</dbReference>
<feature type="region of interest" description="Disordered" evidence="6">
    <location>
        <begin position="1"/>
        <end position="42"/>
    </location>
</feature>
<dbReference type="Proteomes" id="UP001310890">
    <property type="component" value="Unassembled WGS sequence"/>
</dbReference>
<keyword evidence="4" id="KW-0539">Nucleus</keyword>
<sequence>MSRDQTSPPQLQQPSIGGGSAVTTDKQPSTYTNFNITGSGNFEDAARPVQYLCGDCDAKVTLRKSDPIRCKECGYRVLYKERTNRMIQFEAR</sequence>
<dbReference type="GO" id="GO:0006351">
    <property type="term" value="P:DNA-templated transcription"/>
    <property type="evidence" value="ECO:0007669"/>
    <property type="project" value="InterPro"/>
</dbReference>
<dbReference type="InterPro" id="IPR006591">
    <property type="entry name" value="RNAP_P/RPABC4"/>
</dbReference>
<evidence type="ECO:0000256" key="2">
    <source>
        <dbReference type="ARBA" id="ARBA00022723"/>
    </source>
</evidence>
<dbReference type="PANTHER" id="PTHR12056">
    <property type="entry name" value="DNA-DIRECTED RNA POLYMERASES I, II, AND III"/>
    <property type="match status" value="1"/>
</dbReference>
<evidence type="ECO:0000256" key="5">
    <source>
        <dbReference type="ARBA" id="ARBA00025770"/>
    </source>
</evidence>
<comment type="similarity">
    <text evidence="5">Belongs to the archaeal Rpo12/eukaryotic RPC10 RNA polymerase subunit family.</text>
</comment>
<evidence type="ECO:0000313" key="7">
    <source>
        <dbReference type="EMBL" id="KAK5108399.1"/>
    </source>
</evidence>
<name>A0AAN7YCN9_9PEZI</name>
<accession>A0AAN7YCN9</accession>
<dbReference type="PANTHER" id="PTHR12056:SF2">
    <property type="entry name" value="GEO11084P1"/>
    <property type="match status" value="1"/>
</dbReference>
<dbReference type="Pfam" id="PF03604">
    <property type="entry name" value="Zn_ribbon_RPAB4"/>
    <property type="match status" value="1"/>
</dbReference>
<dbReference type="GO" id="GO:0005736">
    <property type="term" value="C:RNA polymerase I complex"/>
    <property type="evidence" value="ECO:0007669"/>
    <property type="project" value="TreeGrafter"/>
</dbReference>
<dbReference type="SMART" id="SM00659">
    <property type="entry name" value="RPOLCX"/>
    <property type="match status" value="1"/>
</dbReference>